<dbReference type="Proteomes" id="UP001632038">
    <property type="component" value="Unassembled WGS sequence"/>
</dbReference>
<keyword evidence="1" id="KW-0479">Metal-binding</keyword>
<proteinExistence type="predicted"/>
<dbReference type="InterPro" id="IPR044299">
    <property type="entry name" value="GIS3/ZFP5/ZFP6"/>
</dbReference>
<comment type="caution">
    <text evidence="3">The sequence shown here is derived from an EMBL/GenBank/DDBJ whole genome shotgun (WGS) entry which is preliminary data.</text>
</comment>
<dbReference type="InterPro" id="IPR036236">
    <property type="entry name" value="Znf_C2H2_sf"/>
</dbReference>
<dbReference type="Gene3D" id="3.30.160.60">
    <property type="entry name" value="Classic Zinc Finger"/>
    <property type="match status" value="1"/>
</dbReference>
<evidence type="ECO:0000259" key="2">
    <source>
        <dbReference type="PROSITE" id="PS50157"/>
    </source>
</evidence>
<sequence length="172" mass="19787">MEKNSRISHTTQKPKSKNKLKLFGAEIDYSQTEFSENYSSENSSSRAELSHEAKKKYECKWCFKVLANSQALGGHQNAHKKERLMNKKLQQQLEASQAAGFGYYIDSNYYYGSNDDEQISFYSDDRFYSDEQEQVHVHGFSLTHMDGSSSTSTNYGYYSNENLDLQLGLGYE</sequence>
<dbReference type="InterPro" id="IPR013087">
    <property type="entry name" value="Znf_C2H2_type"/>
</dbReference>
<dbReference type="PROSITE" id="PS50157">
    <property type="entry name" value="ZINC_FINGER_C2H2_2"/>
    <property type="match status" value="1"/>
</dbReference>
<dbReference type="PROSITE" id="PS00028">
    <property type="entry name" value="ZINC_FINGER_C2H2_1"/>
    <property type="match status" value="1"/>
</dbReference>
<keyword evidence="4" id="KW-1185">Reference proteome</keyword>
<organism evidence="3 4">
    <name type="scientific">Castilleja foliolosa</name>
    <dbReference type="NCBI Taxonomy" id="1961234"/>
    <lineage>
        <taxon>Eukaryota</taxon>
        <taxon>Viridiplantae</taxon>
        <taxon>Streptophyta</taxon>
        <taxon>Embryophyta</taxon>
        <taxon>Tracheophyta</taxon>
        <taxon>Spermatophyta</taxon>
        <taxon>Magnoliopsida</taxon>
        <taxon>eudicotyledons</taxon>
        <taxon>Gunneridae</taxon>
        <taxon>Pentapetalae</taxon>
        <taxon>asterids</taxon>
        <taxon>lamiids</taxon>
        <taxon>Lamiales</taxon>
        <taxon>Orobanchaceae</taxon>
        <taxon>Pedicularideae</taxon>
        <taxon>Castillejinae</taxon>
        <taxon>Castilleja</taxon>
    </lineage>
</organism>
<dbReference type="PANTHER" id="PTHR46353">
    <property type="entry name" value="ZINC FINGER PROTEIN 5"/>
    <property type="match status" value="1"/>
</dbReference>
<reference evidence="4" key="1">
    <citation type="journal article" date="2024" name="IScience">
        <title>Strigolactones Initiate the Formation of Haustorium-like Structures in Castilleja.</title>
        <authorList>
            <person name="Buerger M."/>
            <person name="Peterson D."/>
            <person name="Chory J."/>
        </authorList>
    </citation>
    <scope>NUCLEOTIDE SEQUENCE [LARGE SCALE GENOMIC DNA]</scope>
</reference>
<dbReference type="AlphaFoldDB" id="A0ABD3D466"/>
<name>A0ABD3D466_9LAMI</name>
<evidence type="ECO:0000313" key="4">
    <source>
        <dbReference type="Proteomes" id="UP001632038"/>
    </source>
</evidence>
<evidence type="ECO:0000256" key="1">
    <source>
        <dbReference type="PROSITE-ProRule" id="PRU00042"/>
    </source>
</evidence>
<accession>A0ABD3D466</accession>
<dbReference type="SUPFAM" id="SSF57667">
    <property type="entry name" value="beta-beta-alpha zinc fingers"/>
    <property type="match status" value="1"/>
</dbReference>
<dbReference type="EMBL" id="JAVIJP010000027">
    <property type="protein sequence ID" value="KAL3636316.1"/>
    <property type="molecule type" value="Genomic_DNA"/>
</dbReference>
<feature type="domain" description="C2H2-type" evidence="2">
    <location>
        <begin position="57"/>
        <end position="84"/>
    </location>
</feature>
<protein>
    <recommendedName>
        <fullName evidence="2">C2H2-type domain-containing protein</fullName>
    </recommendedName>
</protein>
<dbReference type="PANTHER" id="PTHR46353:SF5">
    <property type="entry name" value="ZINC FINGER PROTEIN 5"/>
    <property type="match status" value="1"/>
</dbReference>
<gene>
    <name evidence="3" type="ORF">CASFOL_020863</name>
</gene>
<evidence type="ECO:0000313" key="3">
    <source>
        <dbReference type="EMBL" id="KAL3636316.1"/>
    </source>
</evidence>
<dbReference type="GO" id="GO:0008270">
    <property type="term" value="F:zinc ion binding"/>
    <property type="evidence" value="ECO:0007669"/>
    <property type="project" value="UniProtKB-KW"/>
</dbReference>
<keyword evidence="1" id="KW-0863">Zinc-finger</keyword>
<keyword evidence="1" id="KW-0862">Zinc</keyword>